<feature type="domain" description="G" evidence="2">
    <location>
        <begin position="90"/>
        <end position="123"/>
    </location>
</feature>
<evidence type="ECO:0000313" key="4">
    <source>
        <dbReference type="Proteomes" id="UP000252355"/>
    </source>
</evidence>
<dbReference type="Pfam" id="PF01926">
    <property type="entry name" value="MMR_HSR1"/>
    <property type="match status" value="1"/>
</dbReference>
<evidence type="ECO:0000259" key="2">
    <source>
        <dbReference type="Pfam" id="PF01926"/>
    </source>
</evidence>
<protein>
    <submittedName>
        <fullName evidence="3">Putative ABC transporter</fullName>
    </submittedName>
</protein>
<comment type="caution">
    <text evidence="3">The sequence shown here is derived from an EMBL/GenBank/DDBJ whole genome shotgun (WGS) entry which is preliminary data.</text>
</comment>
<dbReference type="SUPFAM" id="SSF52540">
    <property type="entry name" value="P-loop containing nucleoside triphosphate hydrolases"/>
    <property type="match status" value="1"/>
</dbReference>
<gene>
    <name evidence="3" type="ORF">OZSIB_2785</name>
</gene>
<reference evidence="3 4" key="1">
    <citation type="submission" date="2018-05" db="EMBL/GenBank/DDBJ databases">
        <title>A metagenomic window into the 2 km-deep terrestrial subsurface aquifer revealed taxonomically and functionally diverse microbial community comprising novel uncultured bacterial lineages.</title>
        <authorList>
            <person name="Kadnikov V.V."/>
            <person name="Mardanov A.V."/>
            <person name="Beletsky A.V."/>
            <person name="Banks D."/>
            <person name="Pimenov N.V."/>
            <person name="Frank Y.A."/>
            <person name="Karnachuk O.V."/>
            <person name="Ravin N.V."/>
        </authorList>
    </citation>
    <scope>NUCLEOTIDE SEQUENCE [LARGE SCALE GENOMIC DNA]</scope>
    <source>
        <strain evidence="3">BY5</strain>
    </source>
</reference>
<sequence>MGDGPEERDAGEGGGADLPEFPGPGGVEELLSRADDLARWVEVAIATVQSFPARFADLDLSGLELGLILLRDRLIPEARAGLELPLVGLLCGGTNVGKSTLVNSLAGRVVSESGSTASKTKRLIGLGSVERLQALVQAHPAFTLRPATDLARPDSPRHAVYRTEHGEWPDDLPLLLDTPDIDSSDTRCREATRFGLRLADFAIWVTTQQKYKDESGIRFLNEAMALMRCRFDVFNQALPRHTEALEDMVREYGERWPENERTIFRVAEHPDLSDGEGLLPPAELASLRQKLVEMQAARRRVKSQGIWHALHQAGGRLATAARSLVHRQREWRRVIAATQQRFEQQLFDPLRRLPGHEAPFELQGAIMRVLGPRIQTPVGDLVSQLNRSAGDALAWTFRKLSIGGLFGASEAPPDPVARRDDSDLQQARQILENARYDLLEFARERAESGHPLLVKFHQELKAIDLPTPEQLAERLDRHFREAVQRQLLPVIVRFETDLERFCDDNPALITAMKAVVPGFAALAGLAAAVLSIQTMTFLPGATEYLLGGLALPVFDRLKSILPANLLEIGESLAREPFIQRAREDFAKTRRAIFLAAADWLYAPVAPLLTPIDLRVKDVGLEIARLQDLWKEVFRHDL</sequence>
<name>A0A367ZSS7_9BACT</name>
<dbReference type="CDD" id="cd00882">
    <property type="entry name" value="Ras_like_GTPase"/>
    <property type="match status" value="1"/>
</dbReference>
<dbReference type="AlphaFoldDB" id="A0A367ZSS7"/>
<feature type="compositionally biased region" description="Basic and acidic residues" evidence="1">
    <location>
        <begin position="1"/>
        <end position="11"/>
    </location>
</feature>
<proteinExistence type="predicted"/>
<dbReference type="Proteomes" id="UP000252355">
    <property type="component" value="Unassembled WGS sequence"/>
</dbReference>
<organism evidence="3 4">
    <name type="scientific">Candidatus Ozemobacter sibiricus</name>
    <dbReference type="NCBI Taxonomy" id="2268124"/>
    <lineage>
        <taxon>Bacteria</taxon>
        <taxon>Candidatus Ozemobacteria</taxon>
        <taxon>Candidatus Ozemobacterales</taxon>
        <taxon>Candidatus Ozemobacteraceae</taxon>
        <taxon>Candidatus Ozemobacter</taxon>
    </lineage>
</organism>
<feature type="region of interest" description="Disordered" evidence="1">
    <location>
        <begin position="1"/>
        <end position="25"/>
    </location>
</feature>
<dbReference type="EMBL" id="QOQW01000004">
    <property type="protein sequence ID" value="RCK80897.1"/>
    <property type="molecule type" value="Genomic_DNA"/>
</dbReference>
<accession>A0A367ZSS7</accession>
<evidence type="ECO:0000256" key="1">
    <source>
        <dbReference type="SAM" id="MobiDB-lite"/>
    </source>
</evidence>
<dbReference type="Gene3D" id="3.40.50.300">
    <property type="entry name" value="P-loop containing nucleotide triphosphate hydrolases"/>
    <property type="match status" value="1"/>
</dbReference>
<dbReference type="InterPro" id="IPR006073">
    <property type="entry name" value="GTP-bd"/>
</dbReference>
<dbReference type="InterPro" id="IPR027417">
    <property type="entry name" value="P-loop_NTPase"/>
</dbReference>
<evidence type="ECO:0000313" key="3">
    <source>
        <dbReference type="EMBL" id="RCK80897.1"/>
    </source>
</evidence>